<keyword evidence="4" id="KW-0812">Transmembrane</keyword>
<comment type="subcellular location">
    <subcellularLocation>
        <location evidence="1">Membrane</location>
        <topology evidence="1">Single-pass membrane protein</topology>
    </subcellularLocation>
</comment>
<dbReference type="InterPro" id="IPR013162">
    <property type="entry name" value="CD80_C2-set"/>
</dbReference>
<dbReference type="SUPFAM" id="SSF48726">
    <property type="entry name" value="Immunoglobulin"/>
    <property type="match status" value="2"/>
</dbReference>
<dbReference type="SMART" id="SM00409">
    <property type="entry name" value="IG"/>
    <property type="match status" value="2"/>
</dbReference>
<evidence type="ECO:0000313" key="7">
    <source>
        <dbReference type="Proteomes" id="UP001279410"/>
    </source>
</evidence>
<proteinExistence type="predicted"/>
<dbReference type="AlphaFoldDB" id="A0AAD3N0C9"/>
<keyword evidence="3" id="KW-1015">Disulfide bond</keyword>
<dbReference type="Gene3D" id="2.60.40.10">
    <property type="entry name" value="Immunoglobulins"/>
    <property type="match status" value="3"/>
</dbReference>
<dbReference type="InterPro" id="IPR056386">
    <property type="entry name" value="Ig_CD22"/>
</dbReference>
<keyword evidence="7" id="KW-1185">Reference proteome</keyword>
<evidence type="ECO:0000256" key="4">
    <source>
        <dbReference type="SAM" id="Phobius"/>
    </source>
</evidence>
<keyword evidence="2 4" id="KW-0472">Membrane</keyword>
<dbReference type="Pfam" id="PF24518">
    <property type="entry name" value="Ig_CD22"/>
    <property type="match status" value="1"/>
</dbReference>
<evidence type="ECO:0000256" key="1">
    <source>
        <dbReference type="ARBA" id="ARBA00004167"/>
    </source>
</evidence>
<keyword evidence="4" id="KW-1133">Transmembrane helix</keyword>
<feature type="domain" description="Ig-like" evidence="5">
    <location>
        <begin position="278"/>
        <end position="374"/>
    </location>
</feature>
<dbReference type="PANTHER" id="PTHR46484">
    <property type="entry name" value="SI:CH211-171H4.5-RELATED"/>
    <property type="match status" value="1"/>
</dbReference>
<feature type="transmembrane region" description="Helical" evidence="4">
    <location>
        <begin position="68"/>
        <end position="94"/>
    </location>
</feature>
<comment type="caution">
    <text evidence="6">The sequence shown here is derived from an EMBL/GenBank/DDBJ whole genome shotgun (WGS) entry which is preliminary data.</text>
</comment>
<dbReference type="Proteomes" id="UP001279410">
    <property type="component" value="Unassembled WGS sequence"/>
</dbReference>
<accession>A0AAD3N0C9</accession>
<evidence type="ECO:0000313" key="6">
    <source>
        <dbReference type="EMBL" id="GLD63518.1"/>
    </source>
</evidence>
<evidence type="ECO:0000256" key="3">
    <source>
        <dbReference type="ARBA" id="ARBA00023157"/>
    </source>
</evidence>
<dbReference type="PROSITE" id="PS50835">
    <property type="entry name" value="IG_LIKE"/>
    <property type="match status" value="1"/>
</dbReference>
<reference evidence="6" key="1">
    <citation type="submission" date="2022-08" db="EMBL/GenBank/DDBJ databases">
        <title>Genome sequencing of akame (Lates japonicus).</title>
        <authorList>
            <person name="Hashiguchi Y."/>
            <person name="Takahashi H."/>
        </authorList>
    </citation>
    <scope>NUCLEOTIDE SEQUENCE</scope>
    <source>
        <strain evidence="6">Kochi</strain>
    </source>
</reference>
<name>A0AAD3N0C9_LATJO</name>
<dbReference type="InterPro" id="IPR007110">
    <property type="entry name" value="Ig-like_dom"/>
</dbReference>
<evidence type="ECO:0000256" key="2">
    <source>
        <dbReference type="ARBA" id="ARBA00023136"/>
    </source>
</evidence>
<protein>
    <submittedName>
        <fullName evidence="6">Sialic acid-binding Ig-like lectin 14</fullName>
    </submittedName>
</protein>
<dbReference type="InterPro" id="IPR036179">
    <property type="entry name" value="Ig-like_dom_sf"/>
</dbReference>
<evidence type="ECO:0000259" key="5">
    <source>
        <dbReference type="PROSITE" id="PS50835"/>
    </source>
</evidence>
<sequence>MLIGNKTQGNCSLVILNITDDESDIYVRVSAKNERFSFYNKSVNISVSDFQEPVTADEGEMDQVTSEIYVAIFVPLSALLIIIIILIPVIVCYISHKRSCSFTREESGYYANFSRASSNQAQREPSCKYEEKIKLPELKATDEPVYVNTEAVTGQMDRMTHGVQSPHGQWTANIPTKITVLQGSCVVIPCTYTFPKPTSKKILNRWIGFWKKGNKVVSTNIPKWKIPKEYKKRTQFLGDLTSRNCTMLLDGVRMTDVGSFYFRIEMPQYKSYSYIQNPVTINVTRNPQPPSLSVRVDGKVIATCSVTHSCPSIPPQLSWSRSGIVTSRIKKLNQLKWKTVSTLIFQPLPADFNKPLNCTVKYRGGKQAKSSTILRI</sequence>
<organism evidence="6 7">
    <name type="scientific">Lates japonicus</name>
    <name type="common">Japanese lates</name>
    <dbReference type="NCBI Taxonomy" id="270547"/>
    <lineage>
        <taxon>Eukaryota</taxon>
        <taxon>Metazoa</taxon>
        <taxon>Chordata</taxon>
        <taxon>Craniata</taxon>
        <taxon>Vertebrata</taxon>
        <taxon>Euteleostomi</taxon>
        <taxon>Actinopterygii</taxon>
        <taxon>Neopterygii</taxon>
        <taxon>Teleostei</taxon>
        <taxon>Neoteleostei</taxon>
        <taxon>Acanthomorphata</taxon>
        <taxon>Carangaria</taxon>
        <taxon>Carangaria incertae sedis</taxon>
        <taxon>Centropomidae</taxon>
        <taxon>Lates</taxon>
    </lineage>
</organism>
<gene>
    <name evidence="6" type="ORF">AKAME5_001513000</name>
</gene>
<dbReference type="PANTHER" id="PTHR46484:SF1">
    <property type="entry name" value="SCHWANN CELL MYELIN PROTEIN-RELATED"/>
    <property type="match status" value="1"/>
</dbReference>
<dbReference type="GO" id="GO:0016020">
    <property type="term" value="C:membrane"/>
    <property type="evidence" value="ECO:0007669"/>
    <property type="project" value="UniProtKB-SubCell"/>
</dbReference>
<dbReference type="InterPro" id="IPR013783">
    <property type="entry name" value="Ig-like_fold"/>
</dbReference>
<dbReference type="InterPro" id="IPR003599">
    <property type="entry name" value="Ig_sub"/>
</dbReference>
<dbReference type="Pfam" id="PF08205">
    <property type="entry name" value="C2-set_2"/>
    <property type="match status" value="1"/>
</dbReference>
<dbReference type="EMBL" id="BRZM01000063">
    <property type="protein sequence ID" value="GLD63518.1"/>
    <property type="molecule type" value="Genomic_DNA"/>
</dbReference>